<dbReference type="GeneID" id="59291774"/>
<keyword evidence="2" id="KW-1185">Reference proteome</keyword>
<evidence type="ECO:0000313" key="2">
    <source>
        <dbReference type="Proteomes" id="UP000578531"/>
    </source>
</evidence>
<dbReference type="Proteomes" id="UP000578531">
    <property type="component" value="Unassembled WGS sequence"/>
</dbReference>
<dbReference type="AlphaFoldDB" id="A0A8H6FN42"/>
<name>A0A8H6FN42_9LECA</name>
<reference evidence="1 2" key="1">
    <citation type="journal article" date="2020" name="Genomics">
        <title>Complete, high-quality genomes from long-read metagenomic sequencing of two wolf lichen thalli reveals enigmatic genome architecture.</title>
        <authorList>
            <person name="McKenzie S.K."/>
            <person name="Walston R.F."/>
            <person name="Allen J.L."/>
        </authorList>
    </citation>
    <scope>NUCLEOTIDE SEQUENCE [LARGE SCALE GENOMIC DNA]</scope>
    <source>
        <strain evidence="1">WasteWater2</strain>
    </source>
</reference>
<evidence type="ECO:0000313" key="1">
    <source>
        <dbReference type="EMBL" id="KAF6231595.1"/>
    </source>
</evidence>
<proteinExistence type="predicted"/>
<sequence>MQQSLTPRPRGAPSGLQIVDPSLELFANDILAGEATNNTLQIKPDAFQALNDPNYPIDIKCTPAGRGFQKVIVNEYYETVDRILIRDDAMTPEQGFLGPPVPGYSYSWTADNCKIGFGARTSTRTQPLPITVAAQVAALVAKECITEAKGFLGGLVVLDIPGEPIAGVMGARPVMDASSA</sequence>
<dbReference type="EMBL" id="JACCJC010000055">
    <property type="protein sequence ID" value="KAF6231595.1"/>
    <property type="molecule type" value="Genomic_DNA"/>
</dbReference>
<comment type="caution">
    <text evidence="1">The sequence shown here is derived from an EMBL/GenBank/DDBJ whole genome shotgun (WGS) entry which is preliminary data.</text>
</comment>
<dbReference type="RefSeq" id="XP_037161027.1">
    <property type="nucleotide sequence ID" value="XM_037312013.1"/>
</dbReference>
<gene>
    <name evidence="1" type="ORF">HO173_010127</name>
</gene>
<organism evidence="1 2">
    <name type="scientific">Letharia columbiana</name>
    <dbReference type="NCBI Taxonomy" id="112416"/>
    <lineage>
        <taxon>Eukaryota</taxon>
        <taxon>Fungi</taxon>
        <taxon>Dikarya</taxon>
        <taxon>Ascomycota</taxon>
        <taxon>Pezizomycotina</taxon>
        <taxon>Lecanoromycetes</taxon>
        <taxon>OSLEUM clade</taxon>
        <taxon>Lecanoromycetidae</taxon>
        <taxon>Lecanorales</taxon>
        <taxon>Lecanorineae</taxon>
        <taxon>Parmeliaceae</taxon>
        <taxon>Letharia</taxon>
    </lineage>
</organism>
<protein>
    <submittedName>
        <fullName evidence="1">Uncharacterized protein</fullName>
    </submittedName>
</protein>
<accession>A0A8H6FN42</accession>
<dbReference type="OrthoDB" id="5411860at2759"/>